<evidence type="ECO:0000313" key="2">
    <source>
        <dbReference type="Proteomes" id="UP000027222"/>
    </source>
</evidence>
<name>A0A067SMP3_GALM3</name>
<dbReference type="HOGENOM" id="CLU_1454513_0_0_1"/>
<dbReference type="Proteomes" id="UP000027222">
    <property type="component" value="Unassembled WGS sequence"/>
</dbReference>
<gene>
    <name evidence="1" type="ORF">GALMADRAFT_143064</name>
</gene>
<sequence length="175" mass="19990">MSVRTDLNRVMFLNSLVRRQVESTLHHKVARALLFGTDCSHIHAINVGQKRFVEELETVDDLDVTKWLSTPLDLETGVRAHCLDDRTLEVDRFPFDSKLQLSAAYTIIWSHQDRPNASVPKLTRYKLQWRSGNIIVVKHRLGIHNYVLDMEEADVSLVVAIVASAIETGRMSDRV</sequence>
<evidence type="ECO:0000313" key="1">
    <source>
        <dbReference type="EMBL" id="KDR72191.1"/>
    </source>
</evidence>
<accession>A0A067SMP3</accession>
<dbReference type="EMBL" id="KL142389">
    <property type="protein sequence ID" value="KDR72191.1"/>
    <property type="molecule type" value="Genomic_DNA"/>
</dbReference>
<reference evidence="2" key="1">
    <citation type="journal article" date="2014" name="Proc. Natl. Acad. Sci. U.S.A.">
        <title>Extensive sampling of basidiomycete genomes demonstrates inadequacy of the white-rot/brown-rot paradigm for wood decay fungi.</title>
        <authorList>
            <person name="Riley R."/>
            <person name="Salamov A.A."/>
            <person name="Brown D.W."/>
            <person name="Nagy L.G."/>
            <person name="Floudas D."/>
            <person name="Held B.W."/>
            <person name="Levasseur A."/>
            <person name="Lombard V."/>
            <person name="Morin E."/>
            <person name="Otillar R."/>
            <person name="Lindquist E.A."/>
            <person name="Sun H."/>
            <person name="LaButti K.M."/>
            <person name="Schmutz J."/>
            <person name="Jabbour D."/>
            <person name="Luo H."/>
            <person name="Baker S.E."/>
            <person name="Pisabarro A.G."/>
            <person name="Walton J.D."/>
            <person name="Blanchette R.A."/>
            <person name="Henrissat B."/>
            <person name="Martin F."/>
            <person name="Cullen D."/>
            <person name="Hibbett D.S."/>
            <person name="Grigoriev I.V."/>
        </authorList>
    </citation>
    <scope>NUCLEOTIDE SEQUENCE [LARGE SCALE GENOMIC DNA]</scope>
    <source>
        <strain evidence="2">CBS 339.88</strain>
    </source>
</reference>
<organism evidence="1 2">
    <name type="scientific">Galerina marginata (strain CBS 339.88)</name>
    <dbReference type="NCBI Taxonomy" id="685588"/>
    <lineage>
        <taxon>Eukaryota</taxon>
        <taxon>Fungi</taxon>
        <taxon>Dikarya</taxon>
        <taxon>Basidiomycota</taxon>
        <taxon>Agaricomycotina</taxon>
        <taxon>Agaricomycetes</taxon>
        <taxon>Agaricomycetidae</taxon>
        <taxon>Agaricales</taxon>
        <taxon>Agaricineae</taxon>
        <taxon>Strophariaceae</taxon>
        <taxon>Galerina</taxon>
    </lineage>
</organism>
<proteinExistence type="predicted"/>
<keyword evidence="2" id="KW-1185">Reference proteome</keyword>
<protein>
    <submittedName>
        <fullName evidence="1">Uncharacterized protein</fullName>
    </submittedName>
</protein>
<dbReference type="AlphaFoldDB" id="A0A067SMP3"/>